<dbReference type="Proteomes" id="UP001162483">
    <property type="component" value="Unassembled WGS sequence"/>
</dbReference>
<keyword evidence="2" id="KW-1185">Reference proteome</keyword>
<dbReference type="EMBL" id="CATNWA010002085">
    <property type="protein sequence ID" value="CAI9541952.1"/>
    <property type="molecule type" value="Genomic_DNA"/>
</dbReference>
<gene>
    <name evidence="1" type="ORF">SPARVUS_LOCUS2011050</name>
</gene>
<organism evidence="1 2">
    <name type="scientific">Staurois parvus</name>
    <dbReference type="NCBI Taxonomy" id="386267"/>
    <lineage>
        <taxon>Eukaryota</taxon>
        <taxon>Metazoa</taxon>
        <taxon>Chordata</taxon>
        <taxon>Craniata</taxon>
        <taxon>Vertebrata</taxon>
        <taxon>Euteleostomi</taxon>
        <taxon>Amphibia</taxon>
        <taxon>Batrachia</taxon>
        <taxon>Anura</taxon>
        <taxon>Neobatrachia</taxon>
        <taxon>Ranoidea</taxon>
        <taxon>Ranidae</taxon>
        <taxon>Staurois</taxon>
    </lineage>
</organism>
<sequence length="70" mass="7789">MKLSKMSWYADALRVPFTRTKGLQTVGYYCELCASACADPALSVYVAYHFVAELLLFPVASTLLYNNTNS</sequence>
<evidence type="ECO:0000313" key="1">
    <source>
        <dbReference type="EMBL" id="CAI9541952.1"/>
    </source>
</evidence>
<evidence type="ECO:0000313" key="2">
    <source>
        <dbReference type="Proteomes" id="UP001162483"/>
    </source>
</evidence>
<comment type="caution">
    <text evidence="1">The sequence shown here is derived from an EMBL/GenBank/DDBJ whole genome shotgun (WGS) entry which is preliminary data.</text>
</comment>
<protein>
    <submittedName>
        <fullName evidence="1">Uncharacterized protein</fullName>
    </submittedName>
</protein>
<name>A0ABN9B0Y5_9NEOB</name>
<accession>A0ABN9B0Y5</accession>
<proteinExistence type="predicted"/>
<reference evidence="1" key="1">
    <citation type="submission" date="2023-05" db="EMBL/GenBank/DDBJ databases">
        <authorList>
            <person name="Stuckert A."/>
        </authorList>
    </citation>
    <scope>NUCLEOTIDE SEQUENCE</scope>
</reference>